<evidence type="ECO:0000313" key="3">
    <source>
        <dbReference type="Proteomes" id="UP001372338"/>
    </source>
</evidence>
<dbReference type="AlphaFoldDB" id="A0AAN9FI35"/>
<gene>
    <name evidence="2" type="ORF">RIF29_16828</name>
</gene>
<evidence type="ECO:0000256" key="1">
    <source>
        <dbReference type="SAM" id="MobiDB-lite"/>
    </source>
</evidence>
<name>A0AAN9FI35_CROPI</name>
<feature type="region of interest" description="Disordered" evidence="1">
    <location>
        <begin position="86"/>
        <end position="107"/>
    </location>
</feature>
<protein>
    <submittedName>
        <fullName evidence="2">Uncharacterized protein</fullName>
    </submittedName>
</protein>
<accession>A0AAN9FI35</accession>
<dbReference type="Proteomes" id="UP001372338">
    <property type="component" value="Unassembled WGS sequence"/>
</dbReference>
<keyword evidence="3" id="KW-1185">Reference proteome</keyword>
<evidence type="ECO:0000313" key="2">
    <source>
        <dbReference type="EMBL" id="KAK7275706.1"/>
    </source>
</evidence>
<dbReference type="EMBL" id="JAYWIO010000003">
    <property type="protein sequence ID" value="KAK7275706.1"/>
    <property type="molecule type" value="Genomic_DNA"/>
</dbReference>
<sequence>MMITVNVSIRIKQTTHVFTLVIRTKQLFLPFFFQSFVYPSLTYSLTHFRYPFFKTANFSLTSLLTEQFHQKTKIIILRKKTDLRKTQKKKKNQTLTPTTYPSGFSFT</sequence>
<proteinExistence type="predicted"/>
<comment type="caution">
    <text evidence="2">The sequence shown here is derived from an EMBL/GenBank/DDBJ whole genome shotgun (WGS) entry which is preliminary data.</text>
</comment>
<organism evidence="2 3">
    <name type="scientific">Crotalaria pallida</name>
    <name type="common">Smooth rattlebox</name>
    <name type="synonym">Crotalaria striata</name>
    <dbReference type="NCBI Taxonomy" id="3830"/>
    <lineage>
        <taxon>Eukaryota</taxon>
        <taxon>Viridiplantae</taxon>
        <taxon>Streptophyta</taxon>
        <taxon>Embryophyta</taxon>
        <taxon>Tracheophyta</taxon>
        <taxon>Spermatophyta</taxon>
        <taxon>Magnoliopsida</taxon>
        <taxon>eudicotyledons</taxon>
        <taxon>Gunneridae</taxon>
        <taxon>Pentapetalae</taxon>
        <taxon>rosids</taxon>
        <taxon>fabids</taxon>
        <taxon>Fabales</taxon>
        <taxon>Fabaceae</taxon>
        <taxon>Papilionoideae</taxon>
        <taxon>50 kb inversion clade</taxon>
        <taxon>genistoids sensu lato</taxon>
        <taxon>core genistoids</taxon>
        <taxon>Crotalarieae</taxon>
        <taxon>Crotalaria</taxon>
    </lineage>
</organism>
<reference evidence="2 3" key="1">
    <citation type="submission" date="2024-01" db="EMBL/GenBank/DDBJ databases">
        <title>The genomes of 5 underutilized Papilionoideae crops provide insights into root nodulation and disease resistanc.</title>
        <authorList>
            <person name="Yuan L."/>
        </authorList>
    </citation>
    <scope>NUCLEOTIDE SEQUENCE [LARGE SCALE GENOMIC DNA]</scope>
    <source>
        <strain evidence="2">ZHUSHIDOU_FW_LH</strain>
        <tissue evidence="2">Leaf</tissue>
    </source>
</reference>